<dbReference type="InterPro" id="IPR020084">
    <property type="entry name" value="NUDIX_hydrolase_CS"/>
</dbReference>
<organism evidence="5 6">
    <name type="scientific">Photobacterium swingsii</name>
    <dbReference type="NCBI Taxonomy" id="680026"/>
    <lineage>
        <taxon>Bacteria</taxon>
        <taxon>Pseudomonadati</taxon>
        <taxon>Pseudomonadota</taxon>
        <taxon>Gammaproteobacteria</taxon>
        <taxon>Vibrionales</taxon>
        <taxon>Vibrionaceae</taxon>
        <taxon>Photobacterium</taxon>
    </lineage>
</organism>
<dbReference type="PROSITE" id="PS00893">
    <property type="entry name" value="NUDIX_BOX"/>
    <property type="match status" value="1"/>
</dbReference>
<dbReference type="InterPro" id="IPR020476">
    <property type="entry name" value="Nudix_hydrolase"/>
</dbReference>
<keyword evidence="6" id="KW-1185">Reference proteome</keyword>
<dbReference type="RefSeq" id="WP_048897049.1">
    <property type="nucleotide sequence ID" value="NZ_AP024852.1"/>
</dbReference>
<accession>A0A0J8VF83</accession>
<name>A0A0J8VF83_9GAMM</name>
<evidence type="ECO:0000313" key="6">
    <source>
        <dbReference type="Proteomes" id="UP000240481"/>
    </source>
</evidence>
<dbReference type="Proteomes" id="UP000240481">
    <property type="component" value="Unassembled WGS sequence"/>
</dbReference>
<comment type="similarity">
    <text evidence="3">Belongs to the Nudix hydrolase family.</text>
</comment>
<dbReference type="CDD" id="cd04678">
    <property type="entry name" value="NUDIX_MTH2_Nudt15"/>
    <property type="match status" value="1"/>
</dbReference>
<dbReference type="GO" id="GO:0005829">
    <property type="term" value="C:cytosol"/>
    <property type="evidence" value="ECO:0007669"/>
    <property type="project" value="TreeGrafter"/>
</dbReference>
<dbReference type="AlphaFoldDB" id="A0A0J8VF83"/>
<dbReference type="EMBL" id="PYLZ01000001">
    <property type="protein sequence ID" value="PSW26882.1"/>
    <property type="molecule type" value="Genomic_DNA"/>
</dbReference>
<dbReference type="FunFam" id="3.90.79.10:FF:000060">
    <property type="entry name" value="Nudix hydrolase 1"/>
    <property type="match status" value="1"/>
</dbReference>
<sequence>MTAETPKVGIGIILVNSQGKVLIGKRKNSHSPYYSIPGGHLEIGETFEQCAVREMLEETGVQIHNPQVIAITNNLKTYQESGLHYISIALLATEYSGTPELKEPEKCDGWLWVDPTALPQPHFDASEQSIACYLNNTVCLSAS</sequence>
<dbReference type="STRING" id="680026.AB733_00645"/>
<dbReference type="PANTHER" id="PTHR16099">
    <property type="entry name" value="8-OXO-DGTP DIPHOSPHATES NUDT15"/>
    <property type="match status" value="1"/>
</dbReference>
<dbReference type="SUPFAM" id="SSF55811">
    <property type="entry name" value="Nudix"/>
    <property type="match status" value="1"/>
</dbReference>
<comment type="cofactor">
    <cofactor evidence="1">
        <name>Mg(2+)</name>
        <dbReference type="ChEBI" id="CHEBI:18420"/>
    </cofactor>
</comment>
<dbReference type="Gene3D" id="3.90.79.10">
    <property type="entry name" value="Nucleoside Triphosphate Pyrophosphohydrolase"/>
    <property type="match status" value="1"/>
</dbReference>
<dbReference type="PROSITE" id="PS51462">
    <property type="entry name" value="NUDIX"/>
    <property type="match status" value="1"/>
</dbReference>
<keyword evidence="2 3" id="KW-0378">Hydrolase</keyword>
<gene>
    <name evidence="5" type="ORF">C9I94_02555</name>
</gene>
<evidence type="ECO:0000313" key="5">
    <source>
        <dbReference type="EMBL" id="PSW26882.1"/>
    </source>
</evidence>
<dbReference type="PANTHER" id="PTHR16099:SF5">
    <property type="entry name" value="NUCLEOTIDE TRIPHOSPHATE DIPHOSPHATASE NUDT15"/>
    <property type="match status" value="1"/>
</dbReference>
<protein>
    <submittedName>
        <fullName evidence="5">NUDIX domain-containing protein</fullName>
    </submittedName>
</protein>
<evidence type="ECO:0000259" key="4">
    <source>
        <dbReference type="PROSITE" id="PS51462"/>
    </source>
</evidence>
<feature type="domain" description="Nudix hydrolase" evidence="4">
    <location>
        <begin position="5"/>
        <end position="138"/>
    </location>
</feature>
<evidence type="ECO:0000256" key="1">
    <source>
        <dbReference type="ARBA" id="ARBA00001946"/>
    </source>
</evidence>
<dbReference type="InterPro" id="IPR000086">
    <property type="entry name" value="NUDIX_hydrolase_dom"/>
</dbReference>
<dbReference type="OrthoDB" id="9787476at2"/>
<dbReference type="Pfam" id="PF00293">
    <property type="entry name" value="NUDIX"/>
    <property type="match status" value="1"/>
</dbReference>
<evidence type="ECO:0000256" key="3">
    <source>
        <dbReference type="RuleBase" id="RU003476"/>
    </source>
</evidence>
<reference evidence="5 6" key="1">
    <citation type="submission" date="2018-01" db="EMBL/GenBank/DDBJ databases">
        <title>Whole genome sequencing of Histamine producing bacteria.</title>
        <authorList>
            <person name="Butler K."/>
        </authorList>
    </citation>
    <scope>NUCLEOTIDE SEQUENCE [LARGE SCALE GENOMIC DNA]</scope>
    <source>
        <strain evidence="5 6">DSM 24669</strain>
    </source>
</reference>
<dbReference type="InterPro" id="IPR015797">
    <property type="entry name" value="NUDIX_hydrolase-like_dom_sf"/>
</dbReference>
<comment type="caution">
    <text evidence="5">The sequence shown here is derived from an EMBL/GenBank/DDBJ whole genome shotgun (WGS) entry which is preliminary data.</text>
</comment>
<dbReference type="PRINTS" id="PR00502">
    <property type="entry name" value="NUDIXFAMILY"/>
</dbReference>
<dbReference type="GO" id="GO:0006203">
    <property type="term" value="P:dGTP catabolic process"/>
    <property type="evidence" value="ECO:0007669"/>
    <property type="project" value="TreeGrafter"/>
</dbReference>
<proteinExistence type="inferred from homology"/>
<dbReference type="GO" id="GO:0035539">
    <property type="term" value="F:8-oxo-7,8-dihydrodeoxyguanosine triphosphate pyrophosphatase activity"/>
    <property type="evidence" value="ECO:0007669"/>
    <property type="project" value="TreeGrafter"/>
</dbReference>
<evidence type="ECO:0000256" key="2">
    <source>
        <dbReference type="ARBA" id="ARBA00022801"/>
    </source>
</evidence>